<evidence type="ECO:0000256" key="3">
    <source>
        <dbReference type="ARBA" id="ARBA00022833"/>
    </source>
</evidence>
<dbReference type="InterPro" id="IPR025525">
    <property type="entry name" value="hAT-like_transposase_RNase-H"/>
</dbReference>
<name>A0A368Q173_SETIT</name>
<keyword evidence="1" id="KW-0479">Metal-binding</keyword>
<feature type="region of interest" description="Disordered" evidence="5">
    <location>
        <begin position="80"/>
        <end position="100"/>
    </location>
</feature>
<dbReference type="SMART" id="SM00614">
    <property type="entry name" value="ZnF_BED"/>
    <property type="match status" value="1"/>
</dbReference>
<evidence type="ECO:0000259" key="6">
    <source>
        <dbReference type="PROSITE" id="PS50808"/>
    </source>
</evidence>
<evidence type="ECO:0000256" key="2">
    <source>
        <dbReference type="ARBA" id="ARBA00022771"/>
    </source>
</evidence>
<dbReference type="GO" id="GO:0008270">
    <property type="term" value="F:zinc ion binding"/>
    <property type="evidence" value="ECO:0007669"/>
    <property type="project" value="UniProtKB-KW"/>
</dbReference>
<protein>
    <recommendedName>
        <fullName evidence="6">BED-type domain-containing protein</fullName>
    </recommendedName>
</protein>
<feature type="region of interest" description="Disordered" evidence="5">
    <location>
        <begin position="1"/>
        <end position="24"/>
    </location>
</feature>
<dbReference type="InterPro" id="IPR053031">
    <property type="entry name" value="Cuticle_assoc_protein"/>
</dbReference>
<feature type="region of interest" description="Disordered" evidence="5">
    <location>
        <begin position="498"/>
        <end position="526"/>
    </location>
</feature>
<dbReference type="OrthoDB" id="1607513at2759"/>
<reference evidence="7" key="2">
    <citation type="submission" date="2015-07" db="EMBL/GenBank/DDBJ databases">
        <authorList>
            <person name="Noorani M."/>
        </authorList>
    </citation>
    <scope>NUCLEOTIDE SEQUENCE</scope>
    <source>
        <strain evidence="7">Yugu1</strain>
    </source>
</reference>
<organism evidence="7">
    <name type="scientific">Setaria italica</name>
    <name type="common">Foxtail millet</name>
    <name type="synonym">Panicum italicum</name>
    <dbReference type="NCBI Taxonomy" id="4555"/>
    <lineage>
        <taxon>Eukaryota</taxon>
        <taxon>Viridiplantae</taxon>
        <taxon>Streptophyta</taxon>
        <taxon>Embryophyta</taxon>
        <taxon>Tracheophyta</taxon>
        <taxon>Spermatophyta</taxon>
        <taxon>Magnoliopsida</taxon>
        <taxon>Liliopsida</taxon>
        <taxon>Poales</taxon>
        <taxon>Poaceae</taxon>
        <taxon>PACMAD clade</taxon>
        <taxon>Panicoideae</taxon>
        <taxon>Panicodae</taxon>
        <taxon>Paniceae</taxon>
        <taxon>Cenchrinae</taxon>
        <taxon>Setaria</taxon>
    </lineage>
</organism>
<gene>
    <name evidence="7" type="ORF">SETIT_2G194100v2</name>
</gene>
<evidence type="ECO:0000256" key="4">
    <source>
        <dbReference type="PROSITE-ProRule" id="PRU00027"/>
    </source>
</evidence>
<dbReference type="PANTHER" id="PTHR34396">
    <property type="entry name" value="OS03G0264950 PROTEIN-RELATED"/>
    <property type="match status" value="1"/>
</dbReference>
<dbReference type="InterPro" id="IPR012337">
    <property type="entry name" value="RNaseH-like_sf"/>
</dbReference>
<dbReference type="InterPro" id="IPR003656">
    <property type="entry name" value="Znf_BED"/>
</dbReference>
<dbReference type="InterPro" id="IPR036236">
    <property type="entry name" value="Znf_C2H2_sf"/>
</dbReference>
<dbReference type="Pfam" id="PF02892">
    <property type="entry name" value="zf-BED"/>
    <property type="match status" value="1"/>
</dbReference>
<accession>A0A368Q173</accession>
<dbReference type="PANTHER" id="PTHR34396:SF32">
    <property type="entry name" value="OS09G0382120 PROTEIN"/>
    <property type="match status" value="1"/>
</dbReference>
<keyword evidence="3" id="KW-0862">Zinc</keyword>
<dbReference type="SUPFAM" id="SSF53098">
    <property type="entry name" value="Ribonuclease H-like"/>
    <property type="match status" value="1"/>
</dbReference>
<reference evidence="7" key="1">
    <citation type="journal article" date="2012" name="Nat. Biotechnol.">
        <title>Reference genome sequence of the model plant Setaria.</title>
        <authorList>
            <person name="Bennetzen J.L."/>
            <person name="Schmutz J."/>
            <person name="Wang H."/>
            <person name="Percifield R."/>
            <person name="Hawkins J."/>
            <person name="Pontaroli A.C."/>
            <person name="Estep M."/>
            <person name="Feng L."/>
            <person name="Vaughn J.N."/>
            <person name="Grimwood J."/>
            <person name="Jenkins J."/>
            <person name="Barry K."/>
            <person name="Lindquist E."/>
            <person name="Hellsten U."/>
            <person name="Deshpande S."/>
            <person name="Wang X."/>
            <person name="Wu X."/>
            <person name="Mitros T."/>
            <person name="Triplett J."/>
            <person name="Yang X."/>
            <person name="Ye C.Y."/>
            <person name="Mauro-Herrera M."/>
            <person name="Wang L."/>
            <person name="Li P."/>
            <person name="Sharma M."/>
            <person name="Sharma R."/>
            <person name="Ronald P.C."/>
            <person name="Panaud O."/>
            <person name="Kellogg E.A."/>
            <person name="Brutnell T.P."/>
            <person name="Doust A.N."/>
            <person name="Tuskan G.A."/>
            <person name="Rokhsar D."/>
            <person name="Devos K.M."/>
        </authorList>
    </citation>
    <scope>NUCLEOTIDE SEQUENCE [LARGE SCALE GENOMIC DNA]</scope>
    <source>
        <strain evidence="7">Yugu1</strain>
    </source>
</reference>
<evidence type="ECO:0000313" key="7">
    <source>
        <dbReference type="EMBL" id="RCV11544.1"/>
    </source>
</evidence>
<dbReference type="PROSITE" id="PS50808">
    <property type="entry name" value="ZF_BED"/>
    <property type="match status" value="1"/>
</dbReference>
<dbReference type="Pfam" id="PF14372">
    <property type="entry name" value="hAT-like_RNase-H"/>
    <property type="match status" value="1"/>
</dbReference>
<feature type="domain" description="BED-type" evidence="6">
    <location>
        <begin position="34"/>
        <end position="101"/>
    </location>
</feature>
<sequence>MEVVVGNANVIDEQEESSDSVPSPLCSGTKLNKRFRSKVWDYFIPTFVDGKVTRAECMHCHQVYKCGTGTSSLLRHQANCTPKTQKRPRLQQEHTSLPSTHKIPKQKNIVLPGISTDNNKSHRKIASSEQNINITTGTNRKNQEQDGFRKLVAWLNPMVKMPSHFDLMGNSWKLHDQEQSRLKESLKALRSQVCLSAYMRHYDPRLAFLCLRVHYIDGEWVKQQKIIRFSPVFSIILDDAFSDDSVASNVKTRLQKWNKVAADQSLFVIRHATHLLDRVMKVGLDEIDKFMENPVNFYDTLWEVTRDIRRKANFYRQAGFAYKDEGFSNALKKMQRKFKKHWEVCFFHFCMPMVMDPKYRLEHIKSSKDDYTHFVHDTFLSLFYEYSHLVYRCNTTLHLTGWNHRRTSRRLPRSRHRDNTTRGGFATSAIGLHLTLVVLKKHHARGSRHGRHSTPCHEFVSLVAIRVVSKVAPLHKFFVNQPSGRHKVNLSSLLHPCKSNRHHVSKPEKSLAPSSDDVPHQVAQPS</sequence>
<proteinExistence type="predicted"/>
<evidence type="ECO:0000256" key="5">
    <source>
        <dbReference type="SAM" id="MobiDB-lite"/>
    </source>
</evidence>
<dbReference type="EMBL" id="CM003529">
    <property type="protein sequence ID" value="RCV11544.1"/>
    <property type="molecule type" value="Genomic_DNA"/>
</dbReference>
<keyword evidence="2 4" id="KW-0863">Zinc-finger</keyword>
<evidence type="ECO:0000256" key="1">
    <source>
        <dbReference type="ARBA" id="ARBA00022723"/>
    </source>
</evidence>
<dbReference type="GO" id="GO:0003677">
    <property type="term" value="F:DNA binding"/>
    <property type="evidence" value="ECO:0007669"/>
    <property type="project" value="InterPro"/>
</dbReference>
<dbReference type="SUPFAM" id="SSF57667">
    <property type="entry name" value="beta-beta-alpha zinc fingers"/>
    <property type="match status" value="1"/>
</dbReference>
<dbReference type="AlphaFoldDB" id="A0A368Q173"/>